<organism evidence="4 5">
    <name type="scientific">Sulfurovum riftiae</name>
    <dbReference type="NCBI Taxonomy" id="1630136"/>
    <lineage>
        <taxon>Bacteria</taxon>
        <taxon>Pseudomonadati</taxon>
        <taxon>Campylobacterota</taxon>
        <taxon>Epsilonproteobacteria</taxon>
        <taxon>Campylobacterales</taxon>
        <taxon>Sulfurovaceae</taxon>
        <taxon>Sulfurovum</taxon>
    </lineage>
</organism>
<evidence type="ECO:0000313" key="5">
    <source>
        <dbReference type="Proteomes" id="UP000075359"/>
    </source>
</evidence>
<evidence type="ECO:0000256" key="2">
    <source>
        <dbReference type="ARBA" id="ARBA00022679"/>
    </source>
</evidence>
<dbReference type="Proteomes" id="UP000075359">
    <property type="component" value="Unassembled WGS sequence"/>
</dbReference>
<dbReference type="InterPro" id="IPR029057">
    <property type="entry name" value="PRTase-like"/>
</dbReference>
<dbReference type="STRING" id="1630136.AS592_11950"/>
<evidence type="ECO:0000259" key="3">
    <source>
        <dbReference type="Pfam" id="PF00156"/>
    </source>
</evidence>
<keyword evidence="5" id="KW-1185">Reference proteome</keyword>
<dbReference type="AlphaFoldDB" id="A0A151CI55"/>
<dbReference type="InterPro" id="IPR000836">
    <property type="entry name" value="PRTase_dom"/>
</dbReference>
<protein>
    <submittedName>
        <fullName evidence="4">Nicotinate phosphoribosyltransferase</fullName>
    </submittedName>
</protein>
<evidence type="ECO:0000256" key="1">
    <source>
        <dbReference type="ARBA" id="ARBA00022676"/>
    </source>
</evidence>
<dbReference type="RefSeq" id="WP_067329119.1">
    <property type="nucleotide sequence ID" value="NZ_LNKT01000003.1"/>
</dbReference>
<dbReference type="CDD" id="cd06223">
    <property type="entry name" value="PRTases_typeI"/>
    <property type="match status" value="1"/>
</dbReference>
<dbReference type="PANTHER" id="PTHR43363">
    <property type="entry name" value="HYPOXANTHINE PHOSPHORIBOSYLTRANSFERASE"/>
    <property type="match status" value="1"/>
</dbReference>
<comment type="caution">
    <text evidence="4">The sequence shown here is derived from an EMBL/GenBank/DDBJ whole genome shotgun (WGS) entry which is preliminary data.</text>
</comment>
<keyword evidence="2 4" id="KW-0808">Transferase</keyword>
<dbReference type="GO" id="GO:0016757">
    <property type="term" value="F:glycosyltransferase activity"/>
    <property type="evidence" value="ECO:0007669"/>
    <property type="project" value="UniProtKB-KW"/>
</dbReference>
<reference evidence="4 5" key="1">
    <citation type="submission" date="2015-11" db="EMBL/GenBank/DDBJ databases">
        <title>Draft genome of Sulfurovum riftiae 1812E, a member of the Epsilonproteobacteria isolated from the tube of the deep-sea hydrothermal vent tubewom Riftia pachyptila.</title>
        <authorList>
            <person name="Vetriani C."/>
            <person name="Giovannelli D."/>
        </authorList>
    </citation>
    <scope>NUCLEOTIDE SEQUENCE [LARGE SCALE GENOMIC DNA]</scope>
    <source>
        <strain evidence="4 5">1812E</strain>
    </source>
</reference>
<gene>
    <name evidence="4" type="ORF">AS592_11950</name>
</gene>
<evidence type="ECO:0000313" key="4">
    <source>
        <dbReference type="EMBL" id="KYJ87206.1"/>
    </source>
</evidence>
<dbReference type="Gene3D" id="3.40.50.2020">
    <property type="match status" value="1"/>
</dbReference>
<keyword evidence="1 4" id="KW-0328">Glycosyltransferase</keyword>
<sequence length="148" mass="17239">MVYYSYEKFVDDVKKLVRLTREYEPDTLIAIARGGWTLGHAYASATDNRQLMSINSILYEGDRKGKHCEVFNVPDLGKAKKVLLMDDIVDSGETVKEVLTYLQGHFPDIEFRIASIYYKKTAAIQPDFALYETDEWIEFFWEKDYLLS</sequence>
<feature type="domain" description="Phosphoribosyltransferase" evidence="3">
    <location>
        <begin position="8"/>
        <end position="142"/>
    </location>
</feature>
<name>A0A151CI55_9BACT</name>
<dbReference type="SUPFAM" id="SSF53271">
    <property type="entry name" value="PRTase-like"/>
    <property type="match status" value="1"/>
</dbReference>
<dbReference type="OrthoDB" id="5327200at2"/>
<dbReference type="Pfam" id="PF00156">
    <property type="entry name" value="Pribosyltran"/>
    <property type="match status" value="1"/>
</dbReference>
<accession>A0A151CI55</accession>
<proteinExistence type="predicted"/>
<dbReference type="PANTHER" id="PTHR43363:SF1">
    <property type="entry name" value="HYPOXANTHINE-GUANINE PHOSPHORIBOSYLTRANSFERASE"/>
    <property type="match status" value="1"/>
</dbReference>
<dbReference type="EMBL" id="LNKT01000003">
    <property type="protein sequence ID" value="KYJ87206.1"/>
    <property type="molecule type" value="Genomic_DNA"/>
</dbReference>